<gene>
    <name evidence="1" type="ORF">MYCIT1_LOCUS36787</name>
</gene>
<comment type="caution">
    <text evidence="1">The sequence shown here is derived from an EMBL/GenBank/DDBJ whole genome shotgun (WGS) entry which is preliminary data.</text>
</comment>
<dbReference type="AlphaFoldDB" id="A0AAD2Q764"/>
<dbReference type="EMBL" id="CAVNYO010000478">
    <property type="protein sequence ID" value="CAK5283883.1"/>
    <property type="molecule type" value="Genomic_DNA"/>
</dbReference>
<sequence length="73" mass="7843">MTLQFFNGSPNMSVNSTMARLLPVVLVVAAGAKYAPWKRSSMLPAGVPSRIDPLKQSGQLMGCGCSWDGWEEA</sequence>
<reference evidence="1" key="1">
    <citation type="submission" date="2023-11" db="EMBL/GenBank/DDBJ databases">
        <authorList>
            <person name="De Vega J J."/>
            <person name="De Vega J J."/>
        </authorList>
    </citation>
    <scope>NUCLEOTIDE SEQUENCE</scope>
</reference>
<keyword evidence="2" id="KW-1185">Reference proteome</keyword>
<protein>
    <submittedName>
        <fullName evidence="1">Uncharacterized protein</fullName>
    </submittedName>
</protein>
<organism evidence="1 2">
    <name type="scientific">Mycena citricolor</name>
    <dbReference type="NCBI Taxonomy" id="2018698"/>
    <lineage>
        <taxon>Eukaryota</taxon>
        <taxon>Fungi</taxon>
        <taxon>Dikarya</taxon>
        <taxon>Basidiomycota</taxon>
        <taxon>Agaricomycotina</taxon>
        <taxon>Agaricomycetes</taxon>
        <taxon>Agaricomycetidae</taxon>
        <taxon>Agaricales</taxon>
        <taxon>Marasmiineae</taxon>
        <taxon>Mycenaceae</taxon>
        <taxon>Mycena</taxon>
    </lineage>
</organism>
<evidence type="ECO:0000313" key="1">
    <source>
        <dbReference type="EMBL" id="CAK5283883.1"/>
    </source>
</evidence>
<accession>A0AAD2Q764</accession>
<dbReference type="Proteomes" id="UP001295794">
    <property type="component" value="Unassembled WGS sequence"/>
</dbReference>
<proteinExistence type="predicted"/>
<evidence type="ECO:0000313" key="2">
    <source>
        <dbReference type="Proteomes" id="UP001295794"/>
    </source>
</evidence>
<name>A0AAD2Q764_9AGAR</name>